<feature type="signal peptide" evidence="14">
    <location>
        <begin position="1"/>
        <end position="23"/>
    </location>
</feature>
<dbReference type="GO" id="GO:0020037">
    <property type="term" value="F:heme binding"/>
    <property type="evidence" value="ECO:0007669"/>
    <property type="project" value="InterPro"/>
</dbReference>
<dbReference type="EMBL" id="VEPZ02001118">
    <property type="protein sequence ID" value="KAE8693525.1"/>
    <property type="molecule type" value="Genomic_DNA"/>
</dbReference>
<dbReference type="AlphaFoldDB" id="A0A6A2ZRJ8"/>
<comment type="subcellular location">
    <subcellularLocation>
        <location evidence="2">Membrane</location>
        <topology evidence="2">Single-pass membrane protein</topology>
    </subcellularLocation>
</comment>
<keyword evidence="8 12" id="KW-0560">Oxidoreductase</keyword>
<dbReference type="InterPro" id="IPR036396">
    <property type="entry name" value="Cyt_P450_sf"/>
</dbReference>
<keyword evidence="16" id="KW-1185">Reference proteome</keyword>
<keyword evidence="10 12" id="KW-0503">Monooxygenase</keyword>
<comment type="cofactor">
    <cofactor evidence="1">
        <name>heme</name>
        <dbReference type="ChEBI" id="CHEBI:30413"/>
    </cofactor>
</comment>
<keyword evidence="9 12" id="KW-0408">Iron</keyword>
<dbReference type="SUPFAM" id="SSF48264">
    <property type="entry name" value="Cytochrome P450"/>
    <property type="match status" value="1"/>
</dbReference>
<organism evidence="15 16">
    <name type="scientific">Hibiscus syriacus</name>
    <name type="common">Rose of Sharon</name>
    <dbReference type="NCBI Taxonomy" id="106335"/>
    <lineage>
        <taxon>Eukaryota</taxon>
        <taxon>Viridiplantae</taxon>
        <taxon>Streptophyta</taxon>
        <taxon>Embryophyta</taxon>
        <taxon>Tracheophyta</taxon>
        <taxon>Spermatophyta</taxon>
        <taxon>Magnoliopsida</taxon>
        <taxon>eudicotyledons</taxon>
        <taxon>Gunneridae</taxon>
        <taxon>Pentapetalae</taxon>
        <taxon>rosids</taxon>
        <taxon>malvids</taxon>
        <taxon>Malvales</taxon>
        <taxon>Malvaceae</taxon>
        <taxon>Malvoideae</taxon>
        <taxon>Hibiscus</taxon>
    </lineage>
</organism>
<evidence type="ECO:0000256" key="1">
    <source>
        <dbReference type="ARBA" id="ARBA00001971"/>
    </source>
</evidence>
<dbReference type="PROSITE" id="PS00086">
    <property type="entry name" value="CYTOCHROME_P450"/>
    <property type="match status" value="1"/>
</dbReference>
<dbReference type="InterPro" id="IPR001128">
    <property type="entry name" value="Cyt_P450"/>
</dbReference>
<dbReference type="Gene3D" id="1.10.630.10">
    <property type="entry name" value="Cytochrome P450"/>
    <property type="match status" value="2"/>
</dbReference>
<keyword evidence="7 13" id="KW-1133">Transmembrane helix</keyword>
<protein>
    <submittedName>
        <fullName evidence="15">Retrotransposon protein, unclassified, expressed</fullName>
    </submittedName>
</protein>
<evidence type="ECO:0000256" key="4">
    <source>
        <dbReference type="ARBA" id="ARBA00022617"/>
    </source>
</evidence>
<keyword evidence="11 13" id="KW-0472">Membrane</keyword>
<keyword evidence="4 12" id="KW-0349">Heme</keyword>
<evidence type="ECO:0000256" key="3">
    <source>
        <dbReference type="ARBA" id="ARBA00010617"/>
    </source>
</evidence>
<dbReference type="GO" id="GO:0016705">
    <property type="term" value="F:oxidoreductase activity, acting on paired donors, with incorporation or reduction of molecular oxygen"/>
    <property type="evidence" value="ECO:0007669"/>
    <property type="project" value="InterPro"/>
</dbReference>
<dbReference type="GO" id="GO:0004497">
    <property type="term" value="F:monooxygenase activity"/>
    <property type="evidence" value="ECO:0007669"/>
    <property type="project" value="UniProtKB-KW"/>
</dbReference>
<feature type="transmembrane region" description="Helical" evidence="13">
    <location>
        <begin position="228"/>
        <end position="247"/>
    </location>
</feature>
<dbReference type="InterPro" id="IPR052306">
    <property type="entry name" value="CYP450_71D"/>
</dbReference>
<evidence type="ECO:0000256" key="13">
    <source>
        <dbReference type="SAM" id="Phobius"/>
    </source>
</evidence>
<proteinExistence type="inferred from homology"/>
<accession>A0A6A2ZRJ8</accession>
<evidence type="ECO:0000256" key="11">
    <source>
        <dbReference type="ARBA" id="ARBA00023136"/>
    </source>
</evidence>
<evidence type="ECO:0000313" key="15">
    <source>
        <dbReference type="EMBL" id="KAE8693525.1"/>
    </source>
</evidence>
<evidence type="ECO:0000256" key="9">
    <source>
        <dbReference type="ARBA" id="ARBA00023004"/>
    </source>
</evidence>
<keyword evidence="14" id="KW-0732">Signal</keyword>
<keyword evidence="6 12" id="KW-0479">Metal-binding</keyword>
<comment type="similarity">
    <text evidence="3 12">Belongs to the cytochrome P450 family.</text>
</comment>
<feature type="chain" id="PRO_5025573558" evidence="14">
    <location>
        <begin position="24"/>
        <end position="259"/>
    </location>
</feature>
<evidence type="ECO:0000256" key="6">
    <source>
        <dbReference type="ARBA" id="ARBA00022723"/>
    </source>
</evidence>
<dbReference type="GO" id="GO:0005506">
    <property type="term" value="F:iron ion binding"/>
    <property type="evidence" value="ECO:0007669"/>
    <property type="project" value="InterPro"/>
</dbReference>
<dbReference type="Pfam" id="PF00067">
    <property type="entry name" value="p450"/>
    <property type="match status" value="1"/>
</dbReference>
<evidence type="ECO:0000256" key="2">
    <source>
        <dbReference type="ARBA" id="ARBA00004167"/>
    </source>
</evidence>
<dbReference type="PANTHER" id="PTHR47953">
    <property type="entry name" value="OS08G0105600 PROTEIN"/>
    <property type="match status" value="1"/>
</dbReference>
<sequence>MAINLKNLLYSLSLTILSRTAFGGRFKQQDAFKKLLPDIVELFGGISVFDVYPSIKFLHLINAVRPKQRRLHREADLILESALQEHKAAMKQENEDLFLAGAEPTASIVEWAMSELLINPQVMQKAQAEVRRVIGGGEDVNESAIVGLKYLNVVIKETLRLHPPAPLLLPRECQESCEVMGYKYEPERFTESPLSYKGTDFELIPFGAGKRMCPGMSYGIANVELIQLYLQIYFIILIGSFLMEWNLEILTWLRFSVLH</sequence>
<dbReference type="PRINTS" id="PR00385">
    <property type="entry name" value="P450"/>
</dbReference>
<dbReference type="PANTHER" id="PTHR47953:SF19">
    <property type="entry name" value="OS06G0641600 PROTEIN"/>
    <property type="match status" value="1"/>
</dbReference>
<reference evidence="15" key="1">
    <citation type="submission" date="2019-09" db="EMBL/GenBank/DDBJ databases">
        <title>Draft genome information of white flower Hibiscus syriacus.</title>
        <authorList>
            <person name="Kim Y.-M."/>
        </authorList>
    </citation>
    <scope>NUCLEOTIDE SEQUENCE [LARGE SCALE GENOMIC DNA]</scope>
    <source>
        <strain evidence="15">YM2019G1</strain>
    </source>
</reference>
<dbReference type="Proteomes" id="UP000436088">
    <property type="component" value="Unassembled WGS sequence"/>
</dbReference>
<evidence type="ECO:0000256" key="10">
    <source>
        <dbReference type="ARBA" id="ARBA00023033"/>
    </source>
</evidence>
<evidence type="ECO:0000313" key="16">
    <source>
        <dbReference type="Proteomes" id="UP000436088"/>
    </source>
</evidence>
<evidence type="ECO:0000256" key="14">
    <source>
        <dbReference type="SAM" id="SignalP"/>
    </source>
</evidence>
<dbReference type="InterPro" id="IPR017972">
    <property type="entry name" value="Cyt_P450_CS"/>
</dbReference>
<gene>
    <name evidence="15" type="ORF">F3Y22_tig00110809pilonHSYRG00096</name>
</gene>
<evidence type="ECO:0000256" key="8">
    <source>
        <dbReference type="ARBA" id="ARBA00023002"/>
    </source>
</evidence>
<keyword evidence="5 13" id="KW-0812">Transmembrane</keyword>
<evidence type="ECO:0000256" key="5">
    <source>
        <dbReference type="ARBA" id="ARBA00022692"/>
    </source>
</evidence>
<evidence type="ECO:0000256" key="7">
    <source>
        <dbReference type="ARBA" id="ARBA00022989"/>
    </source>
</evidence>
<name>A0A6A2ZRJ8_HIBSY</name>
<evidence type="ECO:0000256" key="12">
    <source>
        <dbReference type="RuleBase" id="RU000461"/>
    </source>
</evidence>
<comment type="caution">
    <text evidence="15">The sequence shown here is derived from an EMBL/GenBank/DDBJ whole genome shotgun (WGS) entry which is preliminary data.</text>
</comment>